<dbReference type="Proteomes" id="UP000887566">
    <property type="component" value="Unplaced"/>
</dbReference>
<sequence length="212" mass="24314">MVALCMLPANYILKAFELVCFVPSDLDGNENCKCHDTPHPPLLLGTEGKLEGLHAYFEKKWLHNRYGVNFWNYHQAGGPRTMNHADAWRLLKSKFDGMSIDLGVWLTNFQAIHHHESEHTRQLVEGIAEPYGPRLAYLQNDARILAASTDIAAFLHDWTLRGVNRSVAMRWRHDVLFIERVDPFLCSMGYLIGCKNMGGPLRHRSQPKDFDE</sequence>
<accession>A0A914XAR0</accession>
<proteinExistence type="predicted"/>
<reference evidence="2" key="1">
    <citation type="submission" date="2022-11" db="UniProtKB">
        <authorList>
            <consortium name="WormBaseParasite"/>
        </authorList>
    </citation>
    <scope>IDENTIFICATION</scope>
</reference>
<name>A0A914XAR0_9BILA</name>
<dbReference type="WBParaSite" id="PSAMB.scaffold7147size8146.g29668.t1">
    <property type="protein sequence ID" value="PSAMB.scaffold7147size8146.g29668.t1"/>
    <property type="gene ID" value="PSAMB.scaffold7147size8146.g29668"/>
</dbReference>
<protein>
    <submittedName>
        <fullName evidence="2">Uncharacterized protein</fullName>
    </submittedName>
</protein>
<dbReference type="AlphaFoldDB" id="A0A914XAR0"/>
<keyword evidence="1" id="KW-1185">Reference proteome</keyword>
<evidence type="ECO:0000313" key="2">
    <source>
        <dbReference type="WBParaSite" id="PSAMB.scaffold7147size8146.g29668.t1"/>
    </source>
</evidence>
<organism evidence="1 2">
    <name type="scientific">Plectus sambesii</name>
    <dbReference type="NCBI Taxonomy" id="2011161"/>
    <lineage>
        <taxon>Eukaryota</taxon>
        <taxon>Metazoa</taxon>
        <taxon>Ecdysozoa</taxon>
        <taxon>Nematoda</taxon>
        <taxon>Chromadorea</taxon>
        <taxon>Plectida</taxon>
        <taxon>Plectina</taxon>
        <taxon>Plectoidea</taxon>
        <taxon>Plectidae</taxon>
        <taxon>Plectus</taxon>
    </lineage>
</organism>
<evidence type="ECO:0000313" key="1">
    <source>
        <dbReference type="Proteomes" id="UP000887566"/>
    </source>
</evidence>